<feature type="compositionally biased region" description="Basic and acidic residues" evidence="1">
    <location>
        <begin position="250"/>
        <end position="270"/>
    </location>
</feature>
<reference evidence="3" key="1">
    <citation type="journal article" date="2015" name="J. Biotechnol.">
        <title>Complete genome sequence of Streptomyces ambofaciens ATCC 23877, the spiramycin producer.</title>
        <authorList>
            <person name="Thibessard A."/>
            <person name="Haas D."/>
            <person name="Gerbaud C."/>
            <person name="Aigle B."/>
            <person name="Lautru S."/>
            <person name="Pernodet J.L."/>
            <person name="Leblond P."/>
        </authorList>
    </citation>
    <scope>NUCLEOTIDE SEQUENCE [LARGE SCALE GENOMIC DNA]</scope>
    <source>
        <strain evidence="3">ATCC 23877 / 3486 / DSM 40053 / JCM 4204 / NBRC 12836 / NRRL B-2516</strain>
    </source>
</reference>
<feature type="compositionally biased region" description="Low complexity" evidence="1">
    <location>
        <begin position="324"/>
        <end position="334"/>
    </location>
</feature>
<proteinExistence type="predicted"/>
<dbReference type="EMBL" id="CP012382">
    <property type="protein sequence ID" value="AKZ53272.1"/>
    <property type="molecule type" value="Genomic_DNA"/>
</dbReference>
<sequence>MRHPEPLAGRPDPAHGPPPRPTGAGRSPGRPGPGEPPSREQPMPTTPAEAAGVRRGHGRPASPPGAVPMKHHPSPTRTRTRTRRSGRCRPGRGRHTHPTPQAYPASTAERHFTEPEPGRGARLFATPPALTAGRPGTSGHCAQPVQFAAERFPQRVMLPTEPGVLLTPPLTRIEPHRRTHHMGRLPREPRPDMRVQERVPVPQDLQVDPPERRIQPPAHPLDRFTEQVEVGQERQPLRPRQVRQPLHTRLVHEQNRVTRQELHIPDHREPCCQPPQHRRVLPSQRSPDPVRPPVTSHNPNPPSMTETRPSPRSPAHSSQFTDKQGQGQPRAGFQRFRRQGTGGQKTRGP</sequence>
<gene>
    <name evidence="2" type="ORF">SAM23877_0223</name>
</gene>
<feature type="compositionally biased region" description="Gly residues" evidence="1">
    <location>
        <begin position="340"/>
        <end position="349"/>
    </location>
</feature>
<name>A0A0K2AK91_STRA7</name>
<evidence type="ECO:0000313" key="2">
    <source>
        <dbReference type="EMBL" id="AKZ53272.1"/>
    </source>
</evidence>
<feature type="region of interest" description="Disordered" evidence="1">
    <location>
        <begin position="206"/>
        <end position="349"/>
    </location>
</feature>
<dbReference type="Proteomes" id="UP000061018">
    <property type="component" value="Chromosome"/>
</dbReference>
<feature type="compositionally biased region" description="Polar residues" evidence="1">
    <location>
        <begin position="295"/>
        <end position="323"/>
    </location>
</feature>
<feature type="region of interest" description="Disordered" evidence="1">
    <location>
        <begin position="1"/>
        <end position="138"/>
    </location>
</feature>
<organism evidence="2 3">
    <name type="scientific">Streptomyces ambofaciens (strain ATCC 23877 / 3486 / DSM 40053 / JCM 4204 / NBRC 12836 / NRRL B-2516)</name>
    <dbReference type="NCBI Taxonomy" id="278992"/>
    <lineage>
        <taxon>Bacteria</taxon>
        <taxon>Bacillati</taxon>
        <taxon>Actinomycetota</taxon>
        <taxon>Actinomycetes</taxon>
        <taxon>Kitasatosporales</taxon>
        <taxon>Streptomycetaceae</taxon>
        <taxon>Streptomyces</taxon>
    </lineage>
</organism>
<feature type="compositionally biased region" description="Basic and acidic residues" evidence="1">
    <location>
        <begin position="209"/>
        <end position="236"/>
    </location>
</feature>
<accession>A0A0K2AK91</accession>
<dbReference type="AlphaFoldDB" id="A0A0K2AK91"/>
<dbReference type="KEGG" id="samb:SAM23877_0223"/>
<feature type="compositionally biased region" description="Basic and acidic residues" evidence="1">
    <location>
        <begin position="108"/>
        <end position="119"/>
    </location>
</feature>
<feature type="compositionally biased region" description="Basic residues" evidence="1">
    <location>
        <begin position="69"/>
        <end position="97"/>
    </location>
</feature>
<protein>
    <submittedName>
        <fullName evidence="2">Uncharacterized protein</fullName>
    </submittedName>
</protein>
<evidence type="ECO:0000256" key="1">
    <source>
        <dbReference type="SAM" id="MobiDB-lite"/>
    </source>
</evidence>
<evidence type="ECO:0000313" key="3">
    <source>
        <dbReference type="Proteomes" id="UP000061018"/>
    </source>
</evidence>